<protein>
    <submittedName>
        <fullName evidence="1">Uncharacterized protein</fullName>
    </submittedName>
</protein>
<dbReference type="Proteomes" id="UP001381693">
    <property type="component" value="Unassembled WGS sequence"/>
</dbReference>
<name>A0AAN9A644_HALRR</name>
<evidence type="ECO:0000313" key="1">
    <source>
        <dbReference type="EMBL" id="KAK7082026.1"/>
    </source>
</evidence>
<comment type="caution">
    <text evidence="1">The sequence shown here is derived from an EMBL/GenBank/DDBJ whole genome shotgun (WGS) entry which is preliminary data.</text>
</comment>
<sequence length="72" mass="7834">MDALVDPDVIAVDVVVTVCNLKILDTVAGPVVIVVIFDEIIVFKVCCWEDLDTVGRGVVLLLFLSAAVKFWT</sequence>
<proteinExistence type="predicted"/>
<dbReference type="AlphaFoldDB" id="A0AAN9A644"/>
<dbReference type="EMBL" id="JAXCGZ010004252">
    <property type="protein sequence ID" value="KAK7082026.1"/>
    <property type="molecule type" value="Genomic_DNA"/>
</dbReference>
<feature type="non-terminal residue" evidence="1">
    <location>
        <position position="72"/>
    </location>
</feature>
<organism evidence="1 2">
    <name type="scientific">Halocaridina rubra</name>
    <name type="common">Hawaiian red shrimp</name>
    <dbReference type="NCBI Taxonomy" id="373956"/>
    <lineage>
        <taxon>Eukaryota</taxon>
        <taxon>Metazoa</taxon>
        <taxon>Ecdysozoa</taxon>
        <taxon>Arthropoda</taxon>
        <taxon>Crustacea</taxon>
        <taxon>Multicrustacea</taxon>
        <taxon>Malacostraca</taxon>
        <taxon>Eumalacostraca</taxon>
        <taxon>Eucarida</taxon>
        <taxon>Decapoda</taxon>
        <taxon>Pleocyemata</taxon>
        <taxon>Caridea</taxon>
        <taxon>Atyoidea</taxon>
        <taxon>Atyidae</taxon>
        <taxon>Halocaridina</taxon>
    </lineage>
</organism>
<gene>
    <name evidence="1" type="ORF">SK128_004877</name>
</gene>
<accession>A0AAN9A644</accession>
<keyword evidence="2" id="KW-1185">Reference proteome</keyword>
<reference evidence="1 2" key="1">
    <citation type="submission" date="2023-11" db="EMBL/GenBank/DDBJ databases">
        <title>Halocaridina rubra genome assembly.</title>
        <authorList>
            <person name="Smith C."/>
        </authorList>
    </citation>
    <scope>NUCLEOTIDE SEQUENCE [LARGE SCALE GENOMIC DNA]</scope>
    <source>
        <strain evidence="1">EP-1</strain>
        <tissue evidence="1">Whole</tissue>
    </source>
</reference>
<evidence type="ECO:0000313" key="2">
    <source>
        <dbReference type="Proteomes" id="UP001381693"/>
    </source>
</evidence>